<dbReference type="AlphaFoldDB" id="A0A835L2R1"/>
<evidence type="ECO:0000256" key="2">
    <source>
        <dbReference type="SAM" id="SignalP"/>
    </source>
</evidence>
<feature type="region of interest" description="Disordered" evidence="1">
    <location>
        <begin position="41"/>
        <end position="98"/>
    </location>
</feature>
<protein>
    <submittedName>
        <fullName evidence="3">Uncharacterized protein</fullName>
    </submittedName>
</protein>
<dbReference type="Proteomes" id="UP000648187">
    <property type="component" value="Unassembled WGS sequence"/>
</dbReference>
<name>A0A835L2R1_SPOEX</name>
<feature type="signal peptide" evidence="2">
    <location>
        <begin position="1"/>
        <end position="18"/>
    </location>
</feature>
<proteinExistence type="predicted"/>
<feature type="chain" id="PRO_5032695714" evidence="2">
    <location>
        <begin position="19"/>
        <end position="145"/>
    </location>
</feature>
<keyword evidence="4" id="KW-1185">Reference proteome</keyword>
<evidence type="ECO:0000256" key="1">
    <source>
        <dbReference type="SAM" id="MobiDB-lite"/>
    </source>
</evidence>
<gene>
    <name evidence="3" type="ORF">HW555_008457</name>
</gene>
<evidence type="ECO:0000313" key="3">
    <source>
        <dbReference type="EMBL" id="KAF9413291.1"/>
    </source>
</evidence>
<evidence type="ECO:0000313" key="4">
    <source>
        <dbReference type="Proteomes" id="UP000648187"/>
    </source>
</evidence>
<sequence>MAKFLVLLLLTTAAFAIATRVVRSPGGLGWQSSYGGLPNSGMQRSSDSNWGGPGLIRSARNGGWDSNTFGSNARSRSNSLGYRKSSNNGWSQNGYGSNEGYNDIFSRSYPEYSGRSSDSTVIDSVDSSPWDNSGFYSKYWQSMGW</sequence>
<comment type="caution">
    <text evidence="3">The sequence shown here is derived from an EMBL/GenBank/DDBJ whole genome shotgun (WGS) entry which is preliminary data.</text>
</comment>
<feature type="compositionally biased region" description="Polar residues" evidence="1">
    <location>
        <begin position="64"/>
        <end position="98"/>
    </location>
</feature>
<reference evidence="3" key="1">
    <citation type="submission" date="2020-08" db="EMBL/GenBank/DDBJ databases">
        <title>Spodoptera exigua strain:BAW_Kor-Di-RS1 Genome sequencing and assembly.</title>
        <authorList>
            <person name="Kim J."/>
            <person name="Nam H.Y."/>
            <person name="Kwon M."/>
            <person name="Choi J.H."/>
            <person name="Cho S.R."/>
            <person name="Kim G.-H."/>
        </authorList>
    </citation>
    <scope>NUCLEOTIDE SEQUENCE</scope>
    <source>
        <strain evidence="3">BAW_Kor-Di-RS1</strain>
        <tissue evidence="3">Whole-body</tissue>
    </source>
</reference>
<keyword evidence="2" id="KW-0732">Signal</keyword>
<organism evidence="3 4">
    <name type="scientific">Spodoptera exigua</name>
    <name type="common">Beet armyworm</name>
    <name type="synonym">Noctua fulgens</name>
    <dbReference type="NCBI Taxonomy" id="7107"/>
    <lineage>
        <taxon>Eukaryota</taxon>
        <taxon>Metazoa</taxon>
        <taxon>Ecdysozoa</taxon>
        <taxon>Arthropoda</taxon>
        <taxon>Hexapoda</taxon>
        <taxon>Insecta</taxon>
        <taxon>Pterygota</taxon>
        <taxon>Neoptera</taxon>
        <taxon>Endopterygota</taxon>
        <taxon>Lepidoptera</taxon>
        <taxon>Glossata</taxon>
        <taxon>Ditrysia</taxon>
        <taxon>Noctuoidea</taxon>
        <taxon>Noctuidae</taxon>
        <taxon>Amphipyrinae</taxon>
        <taxon>Spodoptera</taxon>
    </lineage>
</organism>
<dbReference type="EMBL" id="JACKWZ010000165">
    <property type="protein sequence ID" value="KAF9413291.1"/>
    <property type="molecule type" value="Genomic_DNA"/>
</dbReference>
<accession>A0A835L2R1</accession>